<evidence type="ECO:0000259" key="1">
    <source>
        <dbReference type="Pfam" id="PF01434"/>
    </source>
</evidence>
<evidence type="ECO:0000313" key="3">
    <source>
        <dbReference type="Proteomes" id="UP001202827"/>
    </source>
</evidence>
<dbReference type="GO" id="GO:0006508">
    <property type="term" value="P:proteolysis"/>
    <property type="evidence" value="ECO:0007669"/>
    <property type="project" value="UniProtKB-KW"/>
</dbReference>
<dbReference type="InterPro" id="IPR037219">
    <property type="entry name" value="Peptidase_M41-like"/>
</dbReference>
<dbReference type="GO" id="GO:0008233">
    <property type="term" value="F:peptidase activity"/>
    <property type="evidence" value="ECO:0007669"/>
    <property type="project" value="UniProtKB-KW"/>
</dbReference>
<dbReference type="InterPro" id="IPR000642">
    <property type="entry name" value="Peptidase_M41"/>
</dbReference>
<feature type="domain" description="Peptidase M41" evidence="1">
    <location>
        <begin position="60"/>
        <end position="235"/>
    </location>
</feature>
<dbReference type="PANTHER" id="PTHR23076">
    <property type="entry name" value="METALLOPROTEASE M41 FTSH"/>
    <property type="match status" value="1"/>
</dbReference>
<accession>A0ABT0IVI6</accession>
<name>A0ABT0IVI6_9HYPH</name>
<dbReference type="Proteomes" id="UP001202827">
    <property type="component" value="Unassembled WGS sequence"/>
</dbReference>
<comment type="caution">
    <text evidence="2">The sequence shown here is derived from an EMBL/GenBank/DDBJ whole genome shotgun (WGS) entry which is preliminary data.</text>
</comment>
<organism evidence="2 3">
    <name type="scientific">Neorhizobium turbinariae</name>
    <dbReference type="NCBI Taxonomy" id="2937795"/>
    <lineage>
        <taxon>Bacteria</taxon>
        <taxon>Pseudomonadati</taxon>
        <taxon>Pseudomonadota</taxon>
        <taxon>Alphaproteobacteria</taxon>
        <taxon>Hyphomicrobiales</taxon>
        <taxon>Rhizobiaceae</taxon>
        <taxon>Rhizobium/Agrobacterium group</taxon>
        <taxon>Neorhizobium</taxon>
    </lineage>
</organism>
<dbReference type="SUPFAM" id="SSF140990">
    <property type="entry name" value="FtsH protease domain-like"/>
    <property type="match status" value="1"/>
</dbReference>
<keyword evidence="2" id="KW-0378">Hydrolase</keyword>
<keyword evidence="3" id="KW-1185">Reference proteome</keyword>
<dbReference type="RefSeq" id="WP_248684280.1">
    <property type="nucleotide sequence ID" value="NZ_JALPRY010000021.1"/>
</dbReference>
<dbReference type="Gene3D" id="1.20.58.760">
    <property type="entry name" value="Peptidase M41"/>
    <property type="match status" value="1"/>
</dbReference>
<dbReference type="Pfam" id="PF01434">
    <property type="entry name" value="Peptidase_M41"/>
    <property type="match status" value="1"/>
</dbReference>
<gene>
    <name evidence="2" type="ORF">M0654_18075</name>
</gene>
<protein>
    <submittedName>
        <fullName evidence="2">ATP-dependent Zn protease</fullName>
    </submittedName>
</protein>
<dbReference type="PANTHER" id="PTHR23076:SF97">
    <property type="entry name" value="ATP-DEPENDENT ZINC METALLOPROTEASE YME1L1"/>
    <property type="match status" value="1"/>
</dbReference>
<keyword evidence="2" id="KW-0645">Protease</keyword>
<evidence type="ECO:0000313" key="2">
    <source>
        <dbReference type="EMBL" id="MCK8781892.1"/>
    </source>
</evidence>
<proteinExistence type="predicted"/>
<dbReference type="EMBL" id="JALPRY010000021">
    <property type="protein sequence ID" value="MCK8781892.1"/>
    <property type="molecule type" value="Genomic_DNA"/>
</dbReference>
<reference evidence="2 3" key="1">
    <citation type="submission" date="2022-04" db="EMBL/GenBank/DDBJ databases">
        <title>Rhizobium coralii sp. nov., isolated from coral Turbinaria peltata.</title>
        <authorList>
            <person name="Sun H."/>
        </authorList>
    </citation>
    <scope>NUCLEOTIDE SEQUENCE [LARGE SCALE GENOMIC DNA]</scope>
    <source>
        <strain evidence="2 3">NTR19</strain>
    </source>
</reference>
<sequence>MTVDNHQQDRLRPLALLALGRNGADIECLVREVRRQARRSGRSIGWADLETALRAGQEAMSGDLRKRAAIHEAGHALVYTVTGVAEVQSASIGLNGIGMVTTIANAELPQTETWLMSSLACVLAGRAAELLVFKEALAGAGGADDSDLAQATHMALAAETGLGFCEHQPLIYHPTTIAAHQLSVDRELADRVNLRLERAEAVARSILEKHRRALAEIAAALEDVGILSGDEIRRIVRQTGGMGATPGAAPKLRDRDS</sequence>